<reference evidence="1 2" key="1">
    <citation type="journal article" date="2018" name="Mol. Plant Microbe Interact.">
        <title>Taxonomically Different Co-Microsymbionts of a Relict Legume, Oxytropis popoviana, Have Complementary Sets of Symbiotic Genes and Together Increase the Efficiency of Plant Nodulation.</title>
        <authorList>
            <person name="Safronova V."/>
            <person name="Belimov A."/>
            <person name="Sazanova A."/>
            <person name="Chirak E."/>
            <person name="Verkhozina A."/>
            <person name="Kuznetsova I."/>
            <person name="Andronov E."/>
            <person name="Puhalsky J."/>
            <person name="Tikhonovich I."/>
        </authorList>
    </citation>
    <scope>NUCLEOTIDE SEQUENCE [LARGE SCALE GENOMIC DNA]</scope>
    <source>
        <strain evidence="1 2">Opo-235</strain>
    </source>
</reference>
<evidence type="ECO:0000313" key="2">
    <source>
        <dbReference type="Proteomes" id="UP000275436"/>
    </source>
</evidence>
<proteinExistence type="predicted"/>
<accession>A0A3M9X4I7</accession>
<dbReference type="AlphaFoldDB" id="A0A3M9X4I7"/>
<dbReference type="EMBL" id="QKOD01000011">
    <property type="protein sequence ID" value="RNJ42358.1"/>
    <property type="molecule type" value="Genomic_DNA"/>
</dbReference>
<name>A0A3M9X4I7_9HYPH</name>
<dbReference type="Proteomes" id="UP000275436">
    <property type="component" value="Unassembled WGS sequence"/>
</dbReference>
<gene>
    <name evidence="1" type="ORF">DNR46_28545</name>
</gene>
<protein>
    <submittedName>
        <fullName evidence="1">Uncharacterized protein</fullName>
    </submittedName>
</protein>
<organism evidence="1 2">
    <name type="scientific">Mesorhizobium japonicum</name>
    <dbReference type="NCBI Taxonomy" id="2066070"/>
    <lineage>
        <taxon>Bacteria</taxon>
        <taxon>Pseudomonadati</taxon>
        <taxon>Pseudomonadota</taxon>
        <taxon>Alphaproteobacteria</taxon>
        <taxon>Hyphomicrobiales</taxon>
        <taxon>Phyllobacteriaceae</taxon>
        <taxon>Mesorhizobium</taxon>
    </lineage>
</organism>
<evidence type="ECO:0000313" key="1">
    <source>
        <dbReference type="EMBL" id="RNJ42358.1"/>
    </source>
</evidence>
<comment type="caution">
    <text evidence="1">The sequence shown here is derived from an EMBL/GenBank/DDBJ whole genome shotgun (WGS) entry which is preliminary data.</text>
</comment>
<sequence>MGLLNDDSGHSQRQPALHLRDRRQCGRVLKSYGDGSAILCKRAVLQFAASGLAVFDLGKLLSPGRNVL</sequence>